<name>A0A2G9HV29_9LAMI</name>
<evidence type="ECO:0000313" key="3">
    <source>
        <dbReference type="Proteomes" id="UP000231279"/>
    </source>
</evidence>
<dbReference type="EMBL" id="NKXS01000950">
    <property type="protein sequence ID" value="PIN21378.1"/>
    <property type="molecule type" value="Genomic_DNA"/>
</dbReference>
<keyword evidence="1" id="KW-0472">Membrane</keyword>
<gene>
    <name evidence="2" type="ORF">CDL12_05923</name>
</gene>
<reference evidence="3" key="1">
    <citation type="journal article" date="2018" name="Gigascience">
        <title>Genome assembly of the Pink Ipe (Handroanthus impetiginosus, Bignoniaceae), a highly valued, ecologically keystone Neotropical timber forest tree.</title>
        <authorList>
            <person name="Silva-Junior O.B."/>
            <person name="Grattapaglia D."/>
            <person name="Novaes E."/>
            <person name="Collevatti R.G."/>
        </authorList>
    </citation>
    <scope>NUCLEOTIDE SEQUENCE [LARGE SCALE GENOMIC DNA]</scope>
    <source>
        <strain evidence="3">cv. UFG-1</strain>
    </source>
</reference>
<evidence type="ECO:0000313" key="2">
    <source>
        <dbReference type="EMBL" id="PIN21378.1"/>
    </source>
</evidence>
<organism evidence="2 3">
    <name type="scientific">Handroanthus impetiginosus</name>
    <dbReference type="NCBI Taxonomy" id="429701"/>
    <lineage>
        <taxon>Eukaryota</taxon>
        <taxon>Viridiplantae</taxon>
        <taxon>Streptophyta</taxon>
        <taxon>Embryophyta</taxon>
        <taxon>Tracheophyta</taxon>
        <taxon>Spermatophyta</taxon>
        <taxon>Magnoliopsida</taxon>
        <taxon>eudicotyledons</taxon>
        <taxon>Gunneridae</taxon>
        <taxon>Pentapetalae</taxon>
        <taxon>asterids</taxon>
        <taxon>lamiids</taxon>
        <taxon>Lamiales</taxon>
        <taxon>Bignoniaceae</taxon>
        <taxon>Crescentiina</taxon>
        <taxon>Tabebuia alliance</taxon>
        <taxon>Handroanthus</taxon>
    </lineage>
</organism>
<keyword evidence="3" id="KW-1185">Reference proteome</keyword>
<feature type="transmembrane region" description="Helical" evidence="1">
    <location>
        <begin position="144"/>
        <end position="162"/>
    </location>
</feature>
<keyword evidence="1" id="KW-1133">Transmembrane helix</keyword>
<dbReference type="AlphaFoldDB" id="A0A2G9HV29"/>
<comment type="caution">
    <text evidence="2">The sequence shown here is derived from an EMBL/GenBank/DDBJ whole genome shotgun (WGS) entry which is preliminary data.</text>
</comment>
<proteinExistence type="predicted"/>
<dbReference type="OrthoDB" id="910447at2759"/>
<sequence length="163" mass="19736">MTHLEQQEPWTLSFRAKSKNLDFKFSASKILPVCKLSRFSIQLKLHKYLFEIKSQPDSSFSFKPNSLKQKFLQIFRIFQRKRIKNRGIVRSWYRKNYFYERRRAYLLLYVLLFAMVSCFLIRQLRTYFVWKYLCKALNYAAPSGLLYQFFQVIFNGICGYLGL</sequence>
<accession>A0A2G9HV29</accession>
<keyword evidence="1" id="KW-0812">Transmembrane</keyword>
<evidence type="ECO:0000256" key="1">
    <source>
        <dbReference type="SAM" id="Phobius"/>
    </source>
</evidence>
<dbReference type="Proteomes" id="UP000231279">
    <property type="component" value="Unassembled WGS sequence"/>
</dbReference>
<protein>
    <submittedName>
        <fullName evidence="2">Uncharacterized protein</fullName>
    </submittedName>
</protein>
<feature type="transmembrane region" description="Helical" evidence="1">
    <location>
        <begin position="104"/>
        <end position="124"/>
    </location>
</feature>